<proteinExistence type="predicted"/>
<protein>
    <submittedName>
        <fullName evidence="2">Uncharacterized protein</fullName>
    </submittedName>
</protein>
<dbReference type="RefSeq" id="WP_169339409.1">
    <property type="nucleotide sequence ID" value="NZ_JABBZM010000003.1"/>
</dbReference>
<evidence type="ECO:0000313" key="3">
    <source>
        <dbReference type="Proteomes" id="UP000575469"/>
    </source>
</evidence>
<reference evidence="2 3" key="1">
    <citation type="submission" date="2020-04" db="EMBL/GenBank/DDBJ databases">
        <title>Ralstonia insidiosa genome sequencing and assembly.</title>
        <authorList>
            <person name="Martins R.C.R."/>
            <person name="Perdigao-Neto L.V."/>
            <person name="Levin A.S.S."/>
            <person name="Costa S.F."/>
        </authorList>
    </citation>
    <scope>NUCLEOTIDE SEQUENCE [LARGE SCALE GENOMIC DNA]</scope>
    <source>
        <strain evidence="2 3">5047</strain>
    </source>
</reference>
<sequence>MTESEAIELARQAGRRAKQTAKGDERVMLVEMQRMAQADPNLAEAFKQTGLLVVAQEQQIKH</sequence>
<evidence type="ECO:0000256" key="1">
    <source>
        <dbReference type="SAM" id="MobiDB-lite"/>
    </source>
</evidence>
<gene>
    <name evidence="2" type="ORF">HGR00_04810</name>
</gene>
<name>A0A848NQ24_9RALS</name>
<evidence type="ECO:0000313" key="2">
    <source>
        <dbReference type="EMBL" id="NMV37222.1"/>
    </source>
</evidence>
<organism evidence="2 3">
    <name type="scientific">Ralstonia insidiosa</name>
    <dbReference type="NCBI Taxonomy" id="190721"/>
    <lineage>
        <taxon>Bacteria</taxon>
        <taxon>Pseudomonadati</taxon>
        <taxon>Pseudomonadota</taxon>
        <taxon>Betaproteobacteria</taxon>
        <taxon>Burkholderiales</taxon>
        <taxon>Burkholderiaceae</taxon>
        <taxon>Ralstonia</taxon>
    </lineage>
</organism>
<dbReference type="EMBL" id="JABBZM010000003">
    <property type="protein sequence ID" value="NMV37222.1"/>
    <property type="molecule type" value="Genomic_DNA"/>
</dbReference>
<feature type="region of interest" description="Disordered" evidence="1">
    <location>
        <begin position="1"/>
        <end position="22"/>
    </location>
</feature>
<accession>A0A848NQ24</accession>
<comment type="caution">
    <text evidence="2">The sequence shown here is derived from an EMBL/GenBank/DDBJ whole genome shotgun (WGS) entry which is preliminary data.</text>
</comment>
<dbReference type="AlphaFoldDB" id="A0A848NQ24"/>
<dbReference type="Proteomes" id="UP000575469">
    <property type="component" value="Unassembled WGS sequence"/>
</dbReference>